<evidence type="ECO:0000313" key="3">
    <source>
        <dbReference type="Proteomes" id="UP001283691"/>
    </source>
</evidence>
<evidence type="ECO:0000313" key="2">
    <source>
        <dbReference type="EMBL" id="MDX4068112.1"/>
    </source>
</evidence>
<dbReference type="EMBL" id="JAUQUR010000001">
    <property type="protein sequence ID" value="MDX4068112.1"/>
    <property type="molecule type" value="Genomic_DNA"/>
</dbReference>
<dbReference type="RefSeq" id="WP_319047318.1">
    <property type="nucleotide sequence ID" value="NZ_JAUQUR010000001.1"/>
</dbReference>
<feature type="domain" description="GmrSD restriction endonucleases N-terminal" evidence="1">
    <location>
        <begin position="330"/>
        <end position="487"/>
    </location>
</feature>
<name>A0AAW9D771_9BACT</name>
<accession>A0AAW9D771</accession>
<reference evidence="2" key="2">
    <citation type="submission" date="2023-07" db="EMBL/GenBank/DDBJ databases">
        <authorList>
            <person name="Zhang M."/>
            <person name="Zhou G."/>
        </authorList>
    </citation>
    <scope>NUCLEOTIDE SEQUENCE</scope>
    <source>
        <strain evidence="2">BJSY19SF1-2</strain>
    </source>
</reference>
<protein>
    <submittedName>
        <fullName evidence="2">DUF262 domain-containing protein</fullName>
    </submittedName>
</protein>
<dbReference type="PANTHER" id="PTHR39639">
    <property type="entry name" value="CHROMOSOME 16, WHOLE GENOME SHOTGUN SEQUENCE"/>
    <property type="match status" value="1"/>
</dbReference>
<sequence length="699" mass="82769">MNETKKMYWNIPNVQVMNANNVYNIYDKFISKIYGRDYNELKEICPIIFNKKDNPNYFGQILTLINFLGLLQTRKENNKFIVEENEFLVTNMTNPDFINIYLDYSLAYFQYPRFNQSYENRNIKIRKPYLLILSLLSELKKVDEQEAYLTKTEFYELFKVSNSLFRSYEDIDIELAFEIIKQRKNNTIDINKIRVLAYDITYLRNSSLLSFESSDYSVDEDFAFGLSKEYGVDDKIKWLLSDQVKNDICEIDKSLCDKENATKWAKFLNNKDRFDNWKQNVFTDVIHNELGESGSESGIETDSSEDEDVFTTPFNPDEISIQTKPVVLEGLLRRIKKNEINLNPAFQRKTVWDIEKKSRLIESMMLNIPLPMFYVSSDKDNNWTVVDGLQRLSTIKEFILGNYDSEKQKYDENGFKLKKLEFWTDLEGYNIHDEKFPGKPFNNIMETELSFTIINPDTPEEVKRNIFKRINTGGMPLTLQEIRHALYQGNSTALLEELVENEYFLNAVEKIDDSRMSGRELILRFLSFYIRNYEYYTRDSSMDNHLSTTMRIINVLNDLTFEKIKEEFKNDKNLDLNSLYMSINTVNIEKLKKDFELTMIRNRQLFGSHTFRKSFPGKRRTAINKTLFEVFSNLLLTLSEDQFNMLLKNKKEFLQEYKEKYLLINDFSNMIGRDSHKVSSVKARYEQLIVLLKKYSKGI</sequence>
<dbReference type="AlphaFoldDB" id="A0AAW9D771"/>
<organism evidence="2 3">
    <name type="scientific">Aliarcobacter skirrowii</name>
    <dbReference type="NCBI Taxonomy" id="28200"/>
    <lineage>
        <taxon>Bacteria</taxon>
        <taxon>Pseudomonadati</taxon>
        <taxon>Campylobacterota</taxon>
        <taxon>Epsilonproteobacteria</taxon>
        <taxon>Campylobacterales</taxon>
        <taxon>Arcobacteraceae</taxon>
        <taxon>Aliarcobacter</taxon>
    </lineage>
</organism>
<dbReference type="Pfam" id="PF03235">
    <property type="entry name" value="GmrSD_N"/>
    <property type="match status" value="1"/>
</dbReference>
<proteinExistence type="predicted"/>
<dbReference type="PANTHER" id="PTHR39639:SF1">
    <property type="entry name" value="DUF262 DOMAIN-CONTAINING PROTEIN"/>
    <property type="match status" value="1"/>
</dbReference>
<dbReference type="Proteomes" id="UP001283691">
    <property type="component" value="Unassembled WGS sequence"/>
</dbReference>
<comment type="caution">
    <text evidence="2">The sequence shown here is derived from an EMBL/GenBank/DDBJ whole genome shotgun (WGS) entry which is preliminary data.</text>
</comment>
<evidence type="ECO:0000259" key="1">
    <source>
        <dbReference type="Pfam" id="PF03235"/>
    </source>
</evidence>
<gene>
    <name evidence="2" type="ORF">Q6A80_00070</name>
</gene>
<reference evidence="2" key="1">
    <citation type="journal article" date="2023" name="Front. Microbiol.">
        <title>Genomic diversity and taxonomic marker for Arcobacter species.</title>
        <authorList>
            <person name="Zhou G."/>
            <person name="Gu Y."/>
            <person name="Wang H."/>
            <person name="Chen X."/>
            <person name="Zhang X."/>
            <person name="Shao Z."/>
            <person name="Yan X."/>
            <person name="Zhang J."/>
            <person name="Zhang M."/>
        </authorList>
    </citation>
    <scope>NUCLEOTIDE SEQUENCE</scope>
    <source>
        <strain evidence="2">BJSY19SF1-2</strain>
    </source>
</reference>
<dbReference type="InterPro" id="IPR004919">
    <property type="entry name" value="GmrSD_N"/>
</dbReference>